<comment type="caution">
    <text evidence="2">The sequence shown here is derived from an EMBL/GenBank/DDBJ whole genome shotgun (WGS) entry which is preliminary data.</text>
</comment>
<feature type="region of interest" description="Disordered" evidence="1">
    <location>
        <begin position="105"/>
        <end position="124"/>
    </location>
</feature>
<accession>A0A427AVN5</accession>
<protein>
    <submittedName>
        <fullName evidence="2">Uncharacterized protein</fullName>
    </submittedName>
</protein>
<sequence length="214" mass="23040">MVSSSIPVLSVDETELVEILRGILSISRGVKDMNEAWLAEAGLSPTLGEIFNLGKMKSDDGAGSGSATSSVANEHAVGDAGVSMAEKRPSSGAGAGLRKRLRKVAAEQPVDASASTARTSADKGKGMMKLEEVPERGYTMQEVCEVEDRVGVDKYFTSILTWLKCVDSEDPLVPRWLTISGSSLFWTEGPLSEEYLFTPPPWRSKCMNAPPRRS</sequence>
<dbReference type="EMBL" id="AMZH03001173">
    <property type="protein sequence ID" value="RRT80329.1"/>
    <property type="molecule type" value="Genomic_DNA"/>
</dbReference>
<reference evidence="2 3" key="1">
    <citation type="journal article" date="2014" name="Agronomy (Basel)">
        <title>A Draft Genome Sequence for Ensete ventricosum, the Drought-Tolerant Tree Against Hunger.</title>
        <authorList>
            <person name="Harrison J."/>
            <person name="Moore K.A."/>
            <person name="Paszkiewicz K."/>
            <person name="Jones T."/>
            <person name="Grant M."/>
            <person name="Ambacheew D."/>
            <person name="Muzemil S."/>
            <person name="Studholme D.J."/>
        </authorList>
    </citation>
    <scope>NUCLEOTIDE SEQUENCE [LARGE SCALE GENOMIC DNA]</scope>
</reference>
<evidence type="ECO:0000256" key="1">
    <source>
        <dbReference type="SAM" id="MobiDB-lite"/>
    </source>
</evidence>
<name>A0A427AVN5_ENSVE</name>
<gene>
    <name evidence="2" type="ORF">B296_00013482</name>
</gene>
<dbReference type="Proteomes" id="UP000287651">
    <property type="component" value="Unassembled WGS sequence"/>
</dbReference>
<proteinExistence type="predicted"/>
<dbReference type="AlphaFoldDB" id="A0A427AVN5"/>
<feature type="region of interest" description="Disordered" evidence="1">
    <location>
        <begin position="79"/>
        <end position="98"/>
    </location>
</feature>
<evidence type="ECO:0000313" key="3">
    <source>
        <dbReference type="Proteomes" id="UP000287651"/>
    </source>
</evidence>
<organism evidence="2 3">
    <name type="scientific">Ensete ventricosum</name>
    <name type="common">Abyssinian banana</name>
    <name type="synonym">Musa ensete</name>
    <dbReference type="NCBI Taxonomy" id="4639"/>
    <lineage>
        <taxon>Eukaryota</taxon>
        <taxon>Viridiplantae</taxon>
        <taxon>Streptophyta</taxon>
        <taxon>Embryophyta</taxon>
        <taxon>Tracheophyta</taxon>
        <taxon>Spermatophyta</taxon>
        <taxon>Magnoliopsida</taxon>
        <taxon>Liliopsida</taxon>
        <taxon>Zingiberales</taxon>
        <taxon>Musaceae</taxon>
        <taxon>Ensete</taxon>
    </lineage>
</organism>
<evidence type="ECO:0000313" key="2">
    <source>
        <dbReference type="EMBL" id="RRT80329.1"/>
    </source>
</evidence>